<organism evidence="4 5">
    <name type="scientific">Streptomyces neyagawaensis</name>
    <dbReference type="NCBI Taxonomy" id="42238"/>
    <lineage>
        <taxon>Bacteria</taxon>
        <taxon>Bacillati</taxon>
        <taxon>Actinomycetota</taxon>
        <taxon>Actinomycetes</taxon>
        <taxon>Kitasatosporales</taxon>
        <taxon>Streptomycetaceae</taxon>
        <taxon>Streptomyces</taxon>
    </lineage>
</organism>
<evidence type="ECO:0000259" key="3">
    <source>
        <dbReference type="Pfam" id="PF00462"/>
    </source>
</evidence>
<protein>
    <submittedName>
        <fullName evidence="4">Glutaredoxin domain-containing protein</fullName>
    </submittedName>
</protein>
<evidence type="ECO:0000313" key="5">
    <source>
        <dbReference type="Proteomes" id="UP001551189"/>
    </source>
</evidence>
<keyword evidence="1" id="KW-1133">Transmembrane helix</keyword>
<feature type="domain" description="Glutaredoxin" evidence="3">
    <location>
        <begin position="70"/>
        <end position="127"/>
    </location>
</feature>
<dbReference type="InterPro" id="IPR002109">
    <property type="entry name" value="Glutaredoxin"/>
</dbReference>
<dbReference type="RefSeq" id="WP_359695293.1">
    <property type="nucleotide sequence ID" value="NZ_JBEYXT010000054.1"/>
</dbReference>
<feature type="signal peptide" evidence="2">
    <location>
        <begin position="1"/>
        <end position="19"/>
    </location>
</feature>
<reference evidence="4 5" key="1">
    <citation type="submission" date="2024-06" db="EMBL/GenBank/DDBJ databases">
        <title>The Natural Products Discovery Center: Release of the First 8490 Sequenced Strains for Exploring Actinobacteria Biosynthetic Diversity.</title>
        <authorList>
            <person name="Kalkreuter E."/>
            <person name="Kautsar S.A."/>
            <person name="Yang D."/>
            <person name="Bader C.D."/>
            <person name="Teijaro C.N."/>
            <person name="Fluegel L."/>
            <person name="Davis C.M."/>
            <person name="Simpson J.R."/>
            <person name="Lauterbach L."/>
            <person name="Steele A.D."/>
            <person name="Gui C."/>
            <person name="Meng S."/>
            <person name="Li G."/>
            <person name="Viehrig K."/>
            <person name="Ye F."/>
            <person name="Su P."/>
            <person name="Kiefer A.F."/>
            <person name="Nichols A."/>
            <person name="Cepeda A.J."/>
            <person name="Yan W."/>
            <person name="Fan B."/>
            <person name="Jiang Y."/>
            <person name="Adhikari A."/>
            <person name="Zheng C.-J."/>
            <person name="Schuster L."/>
            <person name="Cowan T.M."/>
            <person name="Smanski M.J."/>
            <person name="Chevrette M.G."/>
            <person name="De Carvalho L.P.S."/>
            <person name="Shen B."/>
        </authorList>
    </citation>
    <scope>NUCLEOTIDE SEQUENCE [LARGE SCALE GENOMIC DNA]</scope>
    <source>
        <strain evidence="4 5">NPDC046851</strain>
    </source>
</reference>
<evidence type="ECO:0000256" key="2">
    <source>
        <dbReference type="SAM" id="SignalP"/>
    </source>
</evidence>
<feature type="transmembrane region" description="Helical" evidence="1">
    <location>
        <begin position="29"/>
        <end position="50"/>
    </location>
</feature>
<dbReference type="PANTHER" id="PTHR34386:SF1">
    <property type="entry name" value="GLUTAREDOXIN-LIKE PROTEIN NRDH"/>
    <property type="match status" value="1"/>
</dbReference>
<name>A0ABV3AYJ2_9ACTN</name>
<sequence>MMRAWILPMLLVLSGSAVATGQIFQGSPAAATALLLAFLALASVNSPLIFPRSIGAQAAQQRSAVDGRPVVFWRPGCKYCIRLRIRLGRNARQLHWVNIWRDPAGAAAVRAANDGNETVPTVVVAGQPHTNPDPEWVRERLSPSM</sequence>
<dbReference type="PANTHER" id="PTHR34386">
    <property type="entry name" value="GLUTAREDOXIN"/>
    <property type="match status" value="1"/>
</dbReference>
<proteinExistence type="predicted"/>
<dbReference type="Pfam" id="PF00462">
    <property type="entry name" value="Glutaredoxin"/>
    <property type="match status" value="1"/>
</dbReference>
<dbReference type="Gene3D" id="3.40.30.10">
    <property type="entry name" value="Glutaredoxin"/>
    <property type="match status" value="1"/>
</dbReference>
<keyword evidence="1" id="KW-0812">Transmembrane</keyword>
<evidence type="ECO:0000256" key="1">
    <source>
        <dbReference type="SAM" id="Phobius"/>
    </source>
</evidence>
<dbReference type="EMBL" id="JBEYXT010000054">
    <property type="protein sequence ID" value="MEU6802241.1"/>
    <property type="molecule type" value="Genomic_DNA"/>
</dbReference>
<dbReference type="SUPFAM" id="SSF52833">
    <property type="entry name" value="Thioredoxin-like"/>
    <property type="match status" value="1"/>
</dbReference>
<keyword evidence="1" id="KW-0472">Membrane</keyword>
<keyword evidence="2" id="KW-0732">Signal</keyword>
<dbReference type="InterPro" id="IPR036249">
    <property type="entry name" value="Thioredoxin-like_sf"/>
</dbReference>
<dbReference type="InterPro" id="IPR051548">
    <property type="entry name" value="Grx-like_ET"/>
</dbReference>
<comment type="caution">
    <text evidence="4">The sequence shown here is derived from an EMBL/GenBank/DDBJ whole genome shotgun (WGS) entry which is preliminary data.</text>
</comment>
<dbReference type="Proteomes" id="UP001551189">
    <property type="component" value="Unassembled WGS sequence"/>
</dbReference>
<accession>A0ABV3AYJ2</accession>
<feature type="chain" id="PRO_5047379556" evidence="2">
    <location>
        <begin position="20"/>
        <end position="145"/>
    </location>
</feature>
<keyword evidence="5" id="KW-1185">Reference proteome</keyword>
<gene>
    <name evidence="4" type="ORF">ABZ931_14660</name>
</gene>
<evidence type="ECO:0000313" key="4">
    <source>
        <dbReference type="EMBL" id="MEU6802241.1"/>
    </source>
</evidence>